<sequence>MSIRSYTTREGYSHYRWETRHGGDGNGGRAHSLDREKFGRIQAHDRNRGRLDPIPHILGRKEDTSGPINKPNPAQPYNRQAVGSASSNGSWGDRAGTGRGSGNRFREGRIYSHQKYLARKEKGLCYKCGEPYNPLHRCANKSLRVAFLIEDEEVGETEELRAQETEGENEDPTPEICEYNTLELPLFSMGGISHPQTMKFLGSIEGREVVVMIDSGASHNFVSRKLVHELGLQVDENVKFGVCLGDGGRVQRQGLCKGLVVDLRHCVIEVDGYVFQLGGVDLILGVEWLRTLGEVITNWELMRMSFSVGKRIVTLVGEPKLSRAVISMRSLLKVTDTEFCGALWCAGEKSVAEETREDNQSSCRIGSTPAQICRVVRYTADVTSDPCTRPRHHTERGTGSSAGPALQICTPPERRN</sequence>
<reference evidence="2 3" key="1">
    <citation type="journal article" date="2015" name="Proc. Natl. Acad. Sci. U.S.A.">
        <title>The resurrection genome of Boea hygrometrica: A blueprint for survival of dehydration.</title>
        <authorList>
            <person name="Xiao L."/>
            <person name="Yang G."/>
            <person name="Zhang L."/>
            <person name="Yang X."/>
            <person name="Zhao S."/>
            <person name="Ji Z."/>
            <person name="Zhou Q."/>
            <person name="Hu M."/>
            <person name="Wang Y."/>
            <person name="Chen M."/>
            <person name="Xu Y."/>
            <person name="Jin H."/>
            <person name="Xiao X."/>
            <person name="Hu G."/>
            <person name="Bao F."/>
            <person name="Hu Y."/>
            <person name="Wan P."/>
            <person name="Li L."/>
            <person name="Deng X."/>
            <person name="Kuang T."/>
            <person name="Xiang C."/>
            <person name="Zhu J.K."/>
            <person name="Oliver M.J."/>
            <person name="He Y."/>
        </authorList>
    </citation>
    <scope>NUCLEOTIDE SEQUENCE [LARGE SCALE GENOMIC DNA]</scope>
    <source>
        <strain evidence="3">cv. XS01</strain>
    </source>
</reference>
<dbReference type="Gene3D" id="2.40.70.10">
    <property type="entry name" value="Acid Proteases"/>
    <property type="match status" value="1"/>
</dbReference>
<dbReference type="CDD" id="cd00303">
    <property type="entry name" value="retropepsin_like"/>
    <property type="match status" value="1"/>
</dbReference>
<protein>
    <submittedName>
        <fullName evidence="2">Uncharacterized protein</fullName>
    </submittedName>
</protein>
<dbReference type="Pfam" id="PF08284">
    <property type="entry name" value="RVP_2"/>
    <property type="match status" value="1"/>
</dbReference>
<feature type="region of interest" description="Disordered" evidence="1">
    <location>
        <begin position="385"/>
        <end position="416"/>
    </location>
</feature>
<keyword evidence="3" id="KW-1185">Reference proteome</keyword>
<accession>A0A2Z7BU62</accession>
<dbReference type="EMBL" id="KV002470">
    <property type="protein sequence ID" value="KZV37944.1"/>
    <property type="molecule type" value="Genomic_DNA"/>
</dbReference>
<evidence type="ECO:0000313" key="3">
    <source>
        <dbReference type="Proteomes" id="UP000250235"/>
    </source>
</evidence>
<dbReference type="AlphaFoldDB" id="A0A2Z7BU62"/>
<name>A0A2Z7BU62_9LAMI</name>
<dbReference type="InterPro" id="IPR021109">
    <property type="entry name" value="Peptidase_aspartic_dom_sf"/>
</dbReference>
<dbReference type="PANTHER" id="PTHR15503">
    <property type="entry name" value="LDOC1 RELATED"/>
    <property type="match status" value="1"/>
</dbReference>
<feature type="compositionally biased region" description="Polar residues" evidence="1">
    <location>
        <begin position="75"/>
        <end position="90"/>
    </location>
</feature>
<dbReference type="SUPFAM" id="SSF50630">
    <property type="entry name" value="Acid proteases"/>
    <property type="match status" value="1"/>
</dbReference>
<feature type="region of interest" description="Disordered" evidence="1">
    <location>
        <begin position="39"/>
        <end position="105"/>
    </location>
</feature>
<evidence type="ECO:0000256" key="1">
    <source>
        <dbReference type="SAM" id="MobiDB-lite"/>
    </source>
</evidence>
<proteinExistence type="predicted"/>
<dbReference type="Proteomes" id="UP000250235">
    <property type="component" value="Unassembled WGS sequence"/>
</dbReference>
<dbReference type="OrthoDB" id="1934862at2759"/>
<dbReference type="PANTHER" id="PTHR15503:SF22">
    <property type="entry name" value="TRANSPOSON TY3-I GAG POLYPROTEIN"/>
    <property type="match status" value="1"/>
</dbReference>
<dbReference type="InterPro" id="IPR032567">
    <property type="entry name" value="RTL1-rel"/>
</dbReference>
<organism evidence="2 3">
    <name type="scientific">Dorcoceras hygrometricum</name>
    <dbReference type="NCBI Taxonomy" id="472368"/>
    <lineage>
        <taxon>Eukaryota</taxon>
        <taxon>Viridiplantae</taxon>
        <taxon>Streptophyta</taxon>
        <taxon>Embryophyta</taxon>
        <taxon>Tracheophyta</taxon>
        <taxon>Spermatophyta</taxon>
        <taxon>Magnoliopsida</taxon>
        <taxon>eudicotyledons</taxon>
        <taxon>Gunneridae</taxon>
        <taxon>Pentapetalae</taxon>
        <taxon>asterids</taxon>
        <taxon>lamiids</taxon>
        <taxon>Lamiales</taxon>
        <taxon>Gesneriaceae</taxon>
        <taxon>Didymocarpoideae</taxon>
        <taxon>Trichosporeae</taxon>
        <taxon>Loxocarpinae</taxon>
        <taxon>Dorcoceras</taxon>
    </lineage>
</organism>
<feature type="region of interest" description="Disordered" evidence="1">
    <location>
        <begin position="156"/>
        <end position="175"/>
    </location>
</feature>
<gene>
    <name evidence="2" type="ORF">F511_17716</name>
</gene>
<evidence type="ECO:0000313" key="2">
    <source>
        <dbReference type="EMBL" id="KZV37944.1"/>
    </source>
</evidence>
<feature type="compositionally biased region" description="Basic and acidic residues" evidence="1">
    <location>
        <begin position="39"/>
        <end position="64"/>
    </location>
</feature>